<dbReference type="SUPFAM" id="SSF46565">
    <property type="entry name" value="Chaperone J-domain"/>
    <property type="match status" value="1"/>
</dbReference>
<dbReference type="InterPro" id="IPR003604">
    <property type="entry name" value="Matrin/U1-like-C_Znf_C2H2"/>
</dbReference>
<dbReference type="InterPro" id="IPR051964">
    <property type="entry name" value="Chaperone_stress_response"/>
</dbReference>
<accession>A0AAN7SCH4</accession>
<dbReference type="EMBL" id="JARPUR010000001">
    <property type="protein sequence ID" value="KAK4884671.1"/>
    <property type="molecule type" value="Genomic_DNA"/>
</dbReference>
<evidence type="ECO:0000256" key="2">
    <source>
        <dbReference type="ARBA" id="ARBA00022771"/>
    </source>
</evidence>
<dbReference type="GO" id="GO:0003676">
    <property type="term" value="F:nucleic acid binding"/>
    <property type="evidence" value="ECO:0007669"/>
    <property type="project" value="InterPro"/>
</dbReference>
<dbReference type="InterPro" id="IPR022755">
    <property type="entry name" value="Znf_C2H2_jaz"/>
</dbReference>
<protein>
    <recommendedName>
        <fullName evidence="6">J domain-containing protein</fullName>
    </recommendedName>
</protein>
<dbReference type="Gene3D" id="3.30.160.60">
    <property type="entry name" value="Classic Zinc Finger"/>
    <property type="match status" value="1"/>
</dbReference>
<dbReference type="Pfam" id="PF12171">
    <property type="entry name" value="zf-C2H2_jaz"/>
    <property type="match status" value="1"/>
</dbReference>
<dbReference type="PROSITE" id="PS00028">
    <property type="entry name" value="ZINC_FINGER_C2H2_1"/>
    <property type="match status" value="2"/>
</dbReference>
<dbReference type="Proteomes" id="UP001353858">
    <property type="component" value="Unassembled WGS sequence"/>
</dbReference>
<dbReference type="InterPro" id="IPR001623">
    <property type="entry name" value="DnaJ_domain"/>
</dbReference>
<feature type="domain" description="J" evidence="6">
    <location>
        <begin position="85"/>
        <end position="151"/>
    </location>
</feature>
<dbReference type="SMART" id="SM00451">
    <property type="entry name" value="ZnF_U1"/>
    <property type="match status" value="2"/>
</dbReference>
<dbReference type="SMART" id="SM00271">
    <property type="entry name" value="DnaJ"/>
    <property type="match status" value="1"/>
</dbReference>
<dbReference type="InterPro" id="IPR036236">
    <property type="entry name" value="Znf_C2H2_sf"/>
</dbReference>
<evidence type="ECO:0000313" key="7">
    <source>
        <dbReference type="EMBL" id="KAK4884671.1"/>
    </source>
</evidence>
<evidence type="ECO:0000256" key="4">
    <source>
        <dbReference type="SAM" id="Coils"/>
    </source>
</evidence>
<dbReference type="InterPro" id="IPR018253">
    <property type="entry name" value="DnaJ_domain_CS"/>
</dbReference>
<evidence type="ECO:0000259" key="6">
    <source>
        <dbReference type="PROSITE" id="PS50076"/>
    </source>
</evidence>
<feature type="region of interest" description="Disordered" evidence="5">
    <location>
        <begin position="61"/>
        <end position="80"/>
    </location>
</feature>
<name>A0AAN7SCH4_9COLE</name>
<sequence length="600" mass="69198">MDRFVIKTKRANLSEALLDQPSTSATSPSTLMAVSSPSTSQIGDAESNSCIVGLTTKPTVFSGNSSSSSDNSDAEPKKKKKKKGYIQKVLEIENDADDTQIKAAYRKLALKWHPDKNLSNGEYAKEQFQLVQQAYEILSDRQERAWYDKHRDQILHQRDYEDNALDVFQFFTTTCFKGFGDGDKGFYTVYREVFEKIAVEDIEHTDKEEFTEVPTFGYSTSDYDEVVGPFYSYWMSYNTKKSYSWLNPHNLQEVRDRRIYKLVDKENKKIRSKAKKERNEEVRALVGFVRKRDKRVQENIQKMEAKVIENRQKQEELRKQKLLERHKELSDAKPLAEWTKFDNVENDLKGIEKSLAQEFGEDLSNDESNDSCDLDHLYCVACNKGFKTVKGFENHESSKKHKQNVEILKESMLQEEQLDNLIDNDTESTSEVNGDISSGEDVDTEPQTNHKKKKKKKPRNIIQIDEMHENEDVILDSSKLEISDDDLENTSFNETNNKKQKRKSKSAIQNSCTNSNKKLDEKDEEESSIEINKNRKKGKSKNKGKIEATDLQLNDHTCVTCKAKFSSKNKLFDHLKKTNHSVLLSTASSIQHKNKKCSKK</sequence>
<feature type="compositionally biased region" description="Basic residues" evidence="5">
    <location>
        <begin position="449"/>
        <end position="459"/>
    </location>
</feature>
<dbReference type="SUPFAM" id="SSF57667">
    <property type="entry name" value="beta-beta-alpha zinc fingers"/>
    <property type="match status" value="1"/>
</dbReference>
<keyword evidence="1" id="KW-0479">Metal-binding</keyword>
<dbReference type="GO" id="GO:0005737">
    <property type="term" value="C:cytoplasm"/>
    <property type="evidence" value="ECO:0007669"/>
    <property type="project" value="TreeGrafter"/>
</dbReference>
<evidence type="ECO:0000256" key="3">
    <source>
        <dbReference type="ARBA" id="ARBA00022833"/>
    </source>
</evidence>
<dbReference type="Gene3D" id="1.10.287.110">
    <property type="entry name" value="DnaJ domain"/>
    <property type="match status" value="1"/>
</dbReference>
<dbReference type="GO" id="GO:0008270">
    <property type="term" value="F:zinc ion binding"/>
    <property type="evidence" value="ECO:0007669"/>
    <property type="project" value="UniProtKB-KW"/>
</dbReference>
<dbReference type="PANTHER" id="PTHR44029">
    <property type="entry name" value="DNAJ HOMOLOG SUBFAMILY C MEMBER 21"/>
    <property type="match status" value="1"/>
</dbReference>
<reference evidence="8" key="1">
    <citation type="submission" date="2023-01" db="EMBL/GenBank/DDBJ databases">
        <title>Key to firefly adult light organ development and bioluminescence: homeobox transcription factors regulate luciferase expression and transportation to peroxisome.</title>
        <authorList>
            <person name="Fu X."/>
        </authorList>
    </citation>
    <scope>NUCLEOTIDE SEQUENCE [LARGE SCALE GENOMIC DNA]</scope>
</reference>
<dbReference type="PANTHER" id="PTHR44029:SF1">
    <property type="entry name" value="DNAJ HOMOLOG SUBFAMILY C MEMBER 21"/>
    <property type="match status" value="1"/>
</dbReference>
<dbReference type="AlphaFoldDB" id="A0AAN7SCH4"/>
<dbReference type="SMART" id="SM00355">
    <property type="entry name" value="ZnF_C2H2"/>
    <property type="match status" value="2"/>
</dbReference>
<evidence type="ECO:0000256" key="1">
    <source>
        <dbReference type="ARBA" id="ARBA00022723"/>
    </source>
</evidence>
<dbReference type="InterPro" id="IPR036869">
    <property type="entry name" value="J_dom_sf"/>
</dbReference>
<keyword evidence="4" id="KW-0175">Coiled coil</keyword>
<dbReference type="PROSITE" id="PS00636">
    <property type="entry name" value="DNAJ_1"/>
    <property type="match status" value="1"/>
</dbReference>
<feature type="compositionally biased region" description="Low complexity" evidence="5">
    <location>
        <begin position="62"/>
        <end position="71"/>
    </location>
</feature>
<proteinExistence type="predicted"/>
<dbReference type="PROSITE" id="PS50076">
    <property type="entry name" value="DNAJ_2"/>
    <property type="match status" value="1"/>
</dbReference>
<feature type="compositionally biased region" description="Basic residues" evidence="5">
    <location>
        <begin position="534"/>
        <end position="543"/>
    </location>
</feature>
<feature type="compositionally biased region" description="Polar residues" evidence="5">
    <location>
        <begin position="20"/>
        <end position="47"/>
    </location>
</feature>
<dbReference type="CDD" id="cd06257">
    <property type="entry name" value="DnaJ"/>
    <property type="match status" value="1"/>
</dbReference>
<keyword evidence="2" id="KW-0863">Zinc-finger</keyword>
<organism evidence="7 8">
    <name type="scientific">Aquatica leii</name>
    <dbReference type="NCBI Taxonomy" id="1421715"/>
    <lineage>
        <taxon>Eukaryota</taxon>
        <taxon>Metazoa</taxon>
        <taxon>Ecdysozoa</taxon>
        <taxon>Arthropoda</taxon>
        <taxon>Hexapoda</taxon>
        <taxon>Insecta</taxon>
        <taxon>Pterygota</taxon>
        <taxon>Neoptera</taxon>
        <taxon>Endopterygota</taxon>
        <taxon>Coleoptera</taxon>
        <taxon>Polyphaga</taxon>
        <taxon>Elateriformia</taxon>
        <taxon>Elateroidea</taxon>
        <taxon>Lampyridae</taxon>
        <taxon>Luciolinae</taxon>
        <taxon>Aquatica</taxon>
    </lineage>
</organism>
<comment type="caution">
    <text evidence="7">The sequence shown here is derived from an EMBL/GenBank/DDBJ whole genome shotgun (WGS) entry which is preliminary data.</text>
</comment>
<feature type="coiled-coil region" evidence="4">
    <location>
        <begin position="260"/>
        <end position="332"/>
    </location>
</feature>
<keyword evidence="3" id="KW-0862">Zinc</keyword>
<dbReference type="Pfam" id="PF00226">
    <property type="entry name" value="DnaJ"/>
    <property type="match status" value="1"/>
</dbReference>
<feature type="region of interest" description="Disordered" evidence="5">
    <location>
        <begin position="17"/>
        <end position="47"/>
    </location>
</feature>
<evidence type="ECO:0000256" key="5">
    <source>
        <dbReference type="SAM" id="MobiDB-lite"/>
    </source>
</evidence>
<evidence type="ECO:0000313" key="8">
    <source>
        <dbReference type="Proteomes" id="UP001353858"/>
    </source>
</evidence>
<feature type="region of interest" description="Disordered" evidence="5">
    <location>
        <begin position="423"/>
        <end position="470"/>
    </location>
</feature>
<dbReference type="InterPro" id="IPR013087">
    <property type="entry name" value="Znf_C2H2_type"/>
</dbReference>
<feature type="region of interest" description="Disordered" evidence="5">
    <location>
        <begin position="486"/>
        <end position="545"/>
    </location>
</feature>
<gene>
    <name evidence="7" type="ORF">RN001_000942</name>
</gene>
<keyword evidence="8" id="KW-1185">Reference proteome</keyword>
<dbReference type="Pfam" id="PF21884">
    <property type="entry name" value="ZUO1-like_ZHD"/>
    <property type="match status" value="1"/>
</dbReference>
<dbReference type="InterPro" id="IPR054076">
    <property type="entry name" value="ZUO1-like_ZHD"/>
</dbReference>
<dbReference type="PRINTS" id="PR00625">
    <property type="entry name" value="JDOMAIN"/>
</dbReference>